<dbReference type="AlphaFoldDB" id="A0A0F9BKY4"/>
<accession>A0A0F9BKY4</accession>
<dbReference type="GO" id="GO:0003677">
    <property type="term" value="F:DNA binding"/>
    <property type="evidence" value="ECO:0007669"/>
    <property type="project" value="UniProtKB-KW"/>
</dbReference>
<comment type="caution">
    <text evidence="6">The sequence shown here is derived from an EMBL/GenBank/DDBJ whole genome shotgun (WGS) entry which is preliminary data.</text>
</comment>
<dbReference type="InterPro" id="IPR000524">
    <property type="entry name" value="Tscrpt_reg_HTH_GntR"/>
</dbReference>
<dbReference type="PROSITE" id="PS50949">
    <property type="entry name" value="HTH_GNTR"/>
    <property type="match status" value="1"/>
</dbReference>
<organism evidence="6">
    <name type="scientific">marine sediment metagenome</name>
    <dbReference type="NCBI Taxonomy" id="412755"/>
    <lineage>
        <taxon>unclassified sequences</taxon>
        <taxon>metagenomes</taxon>
        <taxon>ecological metagenomes</taxon>
    </lineage>
</organism>
<dbReference type="CDD" id="cd07377">
    <property type="entry name" value="WHTH_GntR"/>
    <property type="match status" value="1"/>
</dbReference>
<feature type="domain" description="HTH gntR-type" evidence="5">
    <location>
        <begin position="10"/>
        <end position="78"/>
    </location>
</feature>
<dbReference type="InterPro" id="IPR036390">
    <property type="entry name" value="WH_DNA-bd_sf"/>
</dbReference>
<proteinExistence type="predicted"/>
<evidence type="ECO:0000256" key="2">
    <source>
        <dbReference type="ARBA" id="ARBA00023125"/>
    </source>
</evidence>
<feature type="region of interest" description="Disordered" evidence="4">
    <location>
        <begin position="324"/>
        <end position="349"/>
    </location>
</feature>
<dbReference type="PANTHER" id="PTHR44846">
    <property type="entry name" value="MANNOSYL-D-GLYCERATE TRANSPORT/METABOLISM SYSTEM REPRESSOR MNGR-RELATED"/>
    <property type="match status" value="1"/>
</dbReference>
<evidence type="ECO:0000256" key="4">
    <source>
        <dbReference type="SAM" id="MobiDB-lite"/>
    </source>
</evidence>
<gene>
    <name evidence="6" type="ORF">LCGC14_2434280</name>
</gene>
<feature type="compositionally biased region" description="Polar residues" evidence="4">
    <location>
        <begin position="288"/>
        <end position="302"/>
    </location>
</feature>
<dbReference type="EMBL" id="LAZR01037307">
    <property type="protein sequence ID" value="KKL22554.1"/>
    <property type="molecule type" value="Genomic_DNA"/>
</dbReference>
<dbReference type="GO" id="GO:0045892">
    <property type="term" value="P:negative regulation of DNA-templated transcription"/>
    <property type="evidence" value="ECO:0007669"/>
    <property type="project" value="TreeGrafter"/>
</dbReference>
<name>A0A0F9BKY4_9ZZZZ</name>
<dbReference type="Gene3D" id="3.40.50.2300">
    <property type="match status" value="2"/>
</dbReference>
<evidence type="ECO:0000259" key="5">
    <source>
        <dbReference type="PROSITE" id="PS50949"/>
    </source>
</evidence>
<dbReference type="Pfam" id="PF00532">
    <property type="entry name" value="Peripla_BP_1"/>
    <property type="match status" value="1"/>
</dbReference>
<dbReference type="Pfam" id="PF00392">
    <property type="entry name" value="GntR"/>
    <property type="match status" value="1"/>
</dbReference>
<dbReference type="InterPro" id="IPR050679">
    <property type="entry name" value="Bact_HTH_transcr_reg"/>
</dbReference>
<dbReference type="InterPro" id="IPR036388">
    <property type="entry name" value="WH-like_DNA-bd_sf"/>
</dbReference>
<dbReference type="PANTHER" id="PTHR44846:SF1">
    <property type="entry name" value="MANNOSYL-D-GLYCERATE TRANSPORT_METABOLISM SYSTEM REPRESSOR MNGR-RELATED"/>
    <property type="match status" value="1"/>
</dbReference>
<reference evidence="6" key="1">
    <citation type="journal article" date="2015" name="Nature">
        <title>Complex archaea that bridge the gap between prokaryotes and eukaryotes.</title>
        <authorList>
            <person name="Spang A."/>
            <person name="Saw J.H."/>
            <person name="Jorgensen S.L."/>
            <person name="Zaremba-Niedzwiedzka K."/>
            <person name="Martijn J."/>
            <person name="Lind A.E."/>
            <person name="van Eijk R."/>
            <person name="Schleper C."/>
            <person name="Guy L."/>
            <person name="Ettema T.J."/>
        </authorList>
    </citation>
    <scope>NUCLEOTIDE SEQUENCE</scope>
</reference>
<dbReference type="SUPFAM" id="SSF53822">
    <property type="entry name" value="Periplasmic binding protein-like I"/>
    <property type="match status" value="1"/>
</dbReference>
<evidence type="ECO:0000256" key="1">
    <source>
        <dbReference type="ARBA" id="ARBA00023015"/>
    </source>
</evidence>
<evidence type="ECO:0000313" key="6">
    <source>
        <dbReference type="EMBL" id="KKL22554.1"/>
    </source>
</evidence>
<keyword evidence="3" id="KW-0804">Transcription</keyword>
<dbReference type="SMART" id="SM00345">
    <property type="entry name" value="HTH_GNTR"/>
    <property type="match status" value="1"/>
</dbReference>
<dbReference type="InterPro" id="IPR001761">
    <property type="entry name" value="Peripla_BP/Lac1_sug-bd_dom"/>
</dbReference>
<dbReference type="SUPFAM" id="SSF46785">
    <property type="entry name" value="Winged helix' DNA-binding domain"/>
    <property type="match status" value="1"/>
</dbReference>
<evidence type="ECO:0000256" key="3">
    <source>
        <dbReference type="ARBA" id="ARBA00023163"/>
    </source>
</evidence>
<dbReference type="Gene3D" id="1.10.10.10">
    <property type="entry name" value="Winged helix-like DNA-binding domain superfamily/Winged helix DNA-binding domain"/>
    <property type="match status" value="1"/>
</dbReference>
<sequence length="349" mass="39370">MKLFIRNEKIRLREQVADRIRELIVREDLQPGDTLPIYLDLRKKFDVSVVTLKRSMDILAAEGLVRRVRGRGTFLVKPVPPESQRISQIGVVFYGSRRLLFTQAYLMEIFQGVLLRADEIGADLRIFSLVSGQTVLTPEQVLTDGVQGVILLGIVNQDCVVHFAAEGVPTVVLDYCTDAAPLDYLMCENAEAVRRTVQHLVDLGHKRIDYVDGWTTDPLAGEVLYFESPDVRERRTSYERAMASAGLISSQARQPRHRSMWRRAPAVSTDVGFGIPRRRAGVRRRSDPTISESPAWQGTRTNPVRAMPASPRWRIFRGGALASCRRRSAETRPSPACRPGDRWGLPRPK</sequence>
<feature type="region of interest" description="Disordered" evidence="4">
    <location>
        <begin position="280"/>
        <end position="308"/>
    </location>
</feature>
<dbReference type="GO" id="GO:0003700">
    <property type="term" value="F:DNA-binding transcription factor activity"/>
    <property type="evidence" value="ECO:0007669"/>
    <property type="project" value="InterPro"/>
</dbReference>
<protein>
    <recommendedName>
        <fullName evidence="5">HTH gntR-type domain-containing protein</fullName>
    </recommendedName>
</protein>
<keyword evidence="2" id="KW-0238">DNA-binding</keyword>
<keyword evidence="1" id="KW-0805">Transcription regulation</keyword>
<dbReference type="InterPro" id="IPR028082">
    <property type="entry name" value="Peripla_BP_I"/>
</dbReference>